<dbReference type="KEGG" id="bnm:BALAC2494_01701"/>
<reference evidence="1 2" key="1">
    <citation type="journal article" date="2011" name="J. Bacteriol.">
        <title>Genome Sequence of the Probiotic Strain Bifidobacterium animalis subsp. lactis CNCM I-2494.</title>
        <authorList>
            <person name="Chervaux C."/>
            <person name="Grimaldi C."/>
            <person name="Bolotin A."/>
            <person name="Quinquis B."/>
            <person name="Legrain-Raspaud S."/>
            <person name="van Hylckama Vlieg J.E."/>
            <person name="Denariaz G."/>
            <person name="Smokvina T."/>
        </authorList>
    </citation>
    <scope>NUCLEOTIDE SEQUENCE [LARGE SCALE GENOMIC DNA]</scope>
    <source>
        <strain evidence="1 2">CNCM I-2494</strain>
    </source>
</reference>
<evidence type="ECO:0000313" key="1">
    <source>
        <dbReference type="EMBL" id="AEK30150.1"/>
    </source>
</evidence>
<proteinExistence type="predicted"/>
<accession>A0A806FXD3</accession>
<sequence>MQLGGDNRGLDVDVRQELLGDAAHTTADHEQLGAEVQLHETVVLGEALGPLPVAHVEFLTDRGCRILLRIALALRQLDVAELGVGDEHAIVDQGGTDAGAEGGGDDKPILARRRTERLFRQTGRVRVVDHGDRTAACLGEHLGHVHTNPRLIEVRHEVELLTRLDRGRERNSHRYVLGHFEMLELLAHNVSHSLGSGMLWSEDLQAGFGEFALLQIHRSGLDARATDVNAECLCSVNHCNLPCRSNPRRALVACLIPHIVAYLSDMKTLDSLVFLIWYAIGMHWEAIVCRSGDSFRTHTNTSH</sequence>
<name>A0A806FXD3_BIFAN</name>
<evidence type="ECO:0000313" key="2">
    <source>
        <dbReference type="Proteomes" id="UP000008394"/>
    </source>
</evidence>
<gene>
    <name evidence="1" type="ORF">BALAC2494_01701</name>
</gene>
<organism evidence="1 2">
    <name type="scientific">Bifidobacterium animalis subsp. lactis CNCM I-2494</name>
    <dbReference type="NCBI Taxonomy" id="1042403"/>
    <lineage>
        <taxon>Bacteria</taxon>
        <taxon>Bacillati</taxon>
        <taxon>Actinomycetota</taxon>
        <taxon>Actinomycetes</taxon>
        <taxon>Bifidobacteriales</taxon>
        <taxon>Bifidobacteriaceae</taxon>
        <taxon>Bifidobacterium</taxon>
    </lineage>
</organism>
<dbReference type="Proteomes" id="UP000008394">
    <property type="component" value="Chromosome"/>
</dbReference>
<dbReference type="AlphaFoldDB" id="A0A806FXD3"/>
<protein>
    <submittedName>
        <fullName evidence="1">Uncharacterized protein</fullName>
    </submittedName>
</protein>
<dbReference type="EMBL" id="CP002915">
    <property type="protein sequence ID" value="AEK30150.1"/>
    <property type="molecule type" value="Genomic_DNA"/>
</dbReference>